<dbReference type="Pfam" id="PF00704">
    <property type="entry name" value="Glyco_hydro_18"/>
    <property type="match status" value="1"/>
</dbReference>
<evidence type="ECO:0000256" key="3">
    <source>
        <dbReference type="RuleBase" id="RU000489"/>
    </source>
</evidence>
<protein>
    <recommendedName>
        <fullName evidence="6">GH18 domain-containing protein</fullName>
    </recommendedName>
</protein>
<evidence type="ECO:0000256" key="2">
    <source>
        <dbReference type="ARBA" id="ARBA00023295"/>
    </source>
</evidence>
<dbReference type="FunFam" id="3.10.50.10:FF:000006">
    <property type="entry name" value="Chitobiase, di-N-acetyl"/>
    <property type="match status" value="1"/>
</dbReference>
<dbReference type="InterPro" id="IPR011583">
    <property type="entry name" value="Chitinase_II/V-like_cat"/>
</dbReference>
<feature type="signal peptide" evidence="5">
    <location>
        <begin position="1"/>
        <end position="22"/>
    </location>
</feature>
<keyword evidence="5" id="KW-0732">Signal</keyword>
<dbReference type="InterPro" id="IPR051887">
    <property type="entry name" value="GH18_Domain-Containing"/>
</dbReference>
<dbReference type="PROSITE" id="PS51910">
    <property type="entry name" value="GH18_2"/>
    <property type="match status" value="1"/>
</dbReference>
<dbReference type="GO" id="GO:0008061">
    <property type="term" value="F:chitin binding"/>
    <property type="evidence" value="ECO:0007669"/>
    <property type="project" value="InterPro"/>
</dbReference>
<dbReference type="InterPro" id="IPR001223">
    <property type="entry name" value="Glyco_hydro18_cat"/>
</dbReference>
<evidence type="ECO:0000259" key="6">
    <source>
        <dbReference type="PROSITE" id="PS51910"/>
    </source>
</evidence>
<keyword evidence="8" id="KW-1185">Reference proteome</keyword>
<dbReference type="GO" id="GO:0004553">
    <property type="term" value="F:hydrolase activity, hydrolyzing O-glycosyl compounds"/>
    <property type="evidence" value="ECO:0007669"/>
    <property type="project" value="InterPro"/>
</dbReference>
<dbReference type="FunCoup" id="A9UQ33">
    <property type="interactions" value="23"/>
</dbReference>
<accession>A9UQ33</accession>
<evidence type="ECO:0000256" key="1">
    <source>
        <dbReference type="ARBA" id="ARBA00022801"/>
    </source>
</evidence>
<organism evidence="7 8">
    <name type="scientific">Monosiga brevicollis</name>
    <name type="common">Choanoflagellate</name>
    <dbReference type="NCBI Taxonomy" id="81824"/>
    <lineage>
        <taxon>Eukaryota</taxon>
        <taxon>Choanoflagellata</taxon>
        <taxon>Craspedida</taxon>
        <taxon>Salpingoecidae</taxon>
        <taxon>Monosiga</taxon>
    </lineage>
</organism>
<name>A9UQ33_MONBE</name>
<dbReference type="FunFam" id="3.20.20.80:FF:000057">
    <property type="entry name" value="Di-N-acetylchitobiase"/>
    <property type="match status" value="1"/>
</dbReference>
<dbReference type="Proteomes" id="UP000001357">
    <property type="component" value="Unassembled WGS sequence"/>
</dbReference>
<dbReference type="STRING" id="81824.A9UQ33"/>
<evidence type="ECO:0000313" key="7">
    <source>
        <dbReference type="EMBL" id="EDQ92527.1"/>
    </source>
</evidence>
<dbReference type="Gene3D" id="3.10.50.10">
    <property type="match status" value="1"/>
</dbReference>
<evidence type="ECO:0000256" key="4">
    <source>
        <dbReference type="RuleBase" id="RU004453"/>
    </source>
</evidence>
<dbReference type="GeneID" id="5887748"/>
<dbReference type="AlphaFoldDB" id="A9UQ33"/>
<feature type="domain" description="GH18" evidence="6">
    <location>
        <begin position="1"/>
        <end position="361"/>
    </location>
</feature>
<dbReference type="eggNOG" id="KOG2806">
    <property type="taxonomic scope" value="Eukaryota"/>
</dbReference>
<proteinExistence type="inferred from homology"/>
<comment type="similarity">
    <text evidence="4">Belongs to the glycosyl hydrolase 18 family.</text>
</comment>
<keyword evidence="1 3" id="KW-0378">Hydrolase</keyword>
<gene>
    <name evidence="7" type="ORF">MONBRDRAFT_13539</name>
</gene>
<dbReference type="SMART" id="SM00636">
    <property type="entry name" value="Glyco_18"/>
    <property type="match status" value="1"/>
</dbReference>
<dbReference type="InterPro" id="IPR001579">
    <property type="entry name" value="Glyco_hydro_18_chit_AS"/>
</dbReference>
<dbReference type="PANTHER" id="PTHR46290:SF1">
    <property type="entry name" value="DI-N-ACETYLCHITOBIASE"/>
    <property type="match status" value="1"/>
</dbReference>
<dbReference type="InterPro" id="IPR017853">
    <property type="entry name" value="GH"/>
</dbReference>
<feature type="chain" id="PRO_5002742296" description="GH18 domain-containing protein" evidence="5">
    <location>
        <begin position="23"/>
        <end position="371"/>
    </location>
</feature>
<dbReference type="Gene3D" id="3.20.20.80">
    <property type="entry name" value="Glycosidases"/>
    <property type="match status" value="1"/>
</dbReference>
<reference evidence="7 8" key="1">
    <citation type="journal article" date="2008" name="Nature">
        <title>The genome of the choanoflagellate Monosiga brevicollis and the origin of metazoans.</title>
        <authorList>
            <consortium name="JGI Sequencing"/>
            <person name="King N."/>
            <person name="Westbrook M.J."/>
            <person name="Young S.L."/>
            <person name="Kuo A."/>
            <person name="Abedin M."/>
            <person name="Chapman J."/>
            <person name="Fairclough S."/>
            <person name="Hellsten U."/>
            <person name="Isogai Y."/>
            <person name="Letunic I."/>
            <person name="Marr M."/>
            <person name="Pincus D."/>
            <person name="Putnam N."/>
            <person name="Rokas A."/>
            <person name="Wright K.J."/>
            <person name="Zuzow R."/>
            <person name="Dirks W."/>
            <person name="Good M."/>
            <person name="Goodstein D."/>
            <person name="Lemons D."/>
            <person name="Li W."/>
            <person name="Lyons J.B."/>
            <person name="Morris A."/>
            <person name="Nichols S."/>
            <person name="Richter D.J."/>
            <person name="Salamov A."/>
            <person name="Bork P."/>
            <person name="Lim W.A."/>
            <person name="Manning G."/>
            <person name="Miller W.T."/>
            <person name="McGinnis W."/>
            <person name="Shapiro H."/>
            <person name="Tjian R."/>
            <person name="Grigoriev I.V."/>
            <person name="Rokhsar D."/>
        </authorList>
    </citation>
    <scope>NUCLEOTIDE SEQUENCE [LARGE SCALE GENOMIC DNA]</scope>
    <source>
        <strain evidence="8">MX1 / ATCC 50154</strain>
    </source>
</reference>
<dbReference type="PANTHER" id="PTHR46290">
    <property type="entry name" value="DI-N-ACETYLCHITOBIASE"/>
    <property type="match status" value="1"/>
</dbReference>
<dbReference type="OMA" id="KWIMKQV"/>
<keyword evidence="2 3" id="KW-0326">Glycosidase</keyword>
<dbReference type="RefSeq" id="XP_001742289.1">
    <property type="nucleotide sequence ID" value="XM_001742237.1"/>
</dbReference>
<dbReference type="PROSITE" id="PS01095">
    <property type="entry name" value="GH18_1"/>
    <property type="match status" value="1"/>
</dbReference>
<evidence type="ECO:0000313" key="8">
    <source>
        <dbReference type="Proteomes" id="UP000001357"/>
    </source>
</evidence>
<dbReference type="InterPro" id="IPR029070">
    <property type="entry name" value="Chitinase_insertion_sf"/>
</dbReference>
<dbReference type="KEGG" id="mbr:MONBRDRAFT_13539"/>
<dbReference type="SUPFAM" id="SSF51445">
    <property type="entry name" value="(Trans)glycosidases"/>
    <property type="match status" value="1"/>
</dbReference>
<dbReference type="PROSITE" id="PS51257">
    <property type="entry name" value="PROKAR_LIPOPROTEIN"/>
    <property type="match status" value="1"/>
</dbReference>
<evidence type="ECO:0000256" key="5">
    <source>
        <dbReference type="SAM" id="SignalP"/>
    </source>
</evidence>
<dbReference type="InParanoid" id="A9UQ33"/>
<dbReference type="EMBL" id="CH991543">
    <property type="protein sequence ID" value="EDQ92527.1"/>
    <property type="molecule type" value="Genomic_DNA"/>
</dbReference>
<dbReference type="GO" id="GO:0009313">
    <property type="term" value="P:oligosaccharide catabolic process"/>
    <property type="evidence" value="ECO:0000318"/>
    <property type="project" value="GO_Central"/>
</dbReference>
<sequence>MGQWRPIVLALAVLAWSGVVVAGCPCEDASLCQPLKLGPRKEVFGFGSSQAAWTEYRLDVLTTIAWNTNKTLLCEAHRANVRVVAKAINVNETVFSDAATQAAWIDATVAMITENYLDGLNFDYESPINLSSPQRAQYVALVNNAARAIKKINPFAQISVDVAWGPYDVDGRNYDYVGLAAAADLLFIMAYDTRSQIYGPCLASANTPLGTAERGVQEYLALGIPASKLVLGLPWYGYDYPCVPNTQLNDTYCPIAAVPFQGAPCSDAAGREYDWTVFQRLFRNASVEQTTVRQDALLVSKTFNYVSDDGLVHQVWFDDQATLAPKFQLARQYDLLGTGVWNIDCLYDPSAPASQAGQVAAMWEAMAVFQH</sequence>